<evidence type="ECO:0000256" key="3">
    <source>
        <dbReference type="ARBA" id="ARBA00022801"/>
    </source>
</evidence>
<dbReference type="CDD" id="cd06583">
    <property type="entry name" value="PGRP"/>
    <property type="match status" value="1"/>
</dbReference>
<comment type="catalytic activity">
    <reaction evidence="1">
        <text>Hydrolyzes the link between N-acetylmuramoyl residues and L-amino acid residues in certain cell-wall glycopeptides.</text>
        <dbReference type="EC" id="3.5.1.28"/>
    </reaction>
</comment>
<feature type="domain" description="N-acetylmuramoyl-L-alanine amidase" evidence="5">
    <location>
        <begin position="38"/>
        <end position="180"/>
    </location>
</feature>
<accession>A0ABW1KWH3</accession>
<organism evidence="6 7">
    <name type="scientific">Hyphococcus aureus</name>
    <dbReference type="NCBI Taxonomy" id="2666033"/>
    <lineage>
        <taxon>Bacteria</taxon>
        <taxon>Pseudomonadati</taxon>
        <taxon>Pseudomonadota</taxon>
        <taxon>Alphaproteobacteria</taxon>
        <taxon>Parvularculales</taxon>
        <taxon>Parvularculaceae</taxon>
        <taxon>Hyphococcus</taxon>
    </lineage>
</organism>
<evidence type="ECO:0000256" key="2">
    <source>
        <dbReference type="ARBA" id="ARBA00011901"/>
    </source>
</evidence>
<dbReference type="Proteomes" id="UP001596116">
    <property type="component" value="Unassembled WGS sequence"/>
</dbReference>
<dbReference type="PANTHER" id="PTHR30417">
    <property type="entry name" value="N-ACETYLMURAMOYL-L-ALANINE AMIDASE AMID"/>
    <property type="match status" value="1"/>
</dbReference>
<dbReference type="InterPro" id="IPR002502">
    <property type="entry name" value="Amidase_domain"/>
</dbReference>
<evidence type="ECO:0000313" key="7">
    <source>
        <dbReference type="Proteomes" id="UP001596116"/>
    </source>
</evidence>
<dbReference type="RefSeq" id="WP_379879657.1">
    <property type="nucleotide sequence ID" value="NZ_JBHPON010000001.1"/>
</dbReference>
<keyword evidence="7" id="KW-1185">Reference proteome</keyword>
<keyword evidence="3 6" id="KW-0378">Hydrolase</keyword>
<sequence length="194" mass="21346">MADPTEFQFDLPPDRHWAPMPLAERIHKTAWAAADGCASLRGAETREAVRVIVIHATAGATTDGAVSVMEEARASFHWIVPGKDEPTHGVHVWATCPERLAAWHVRRSCAHPDICGGANNLNRASLGIEIVNRQDGENPFSSWQLEATADIVRYAAGKYPNLTHVVSHARLDPTRRTDPGPNFPWAEFKAMVLD</sequence>
<keyword evidence="4" id="KW-0961">Cell wall biogenesis/degradation</keyword>
<name>A0ABW1KWH3_9PROT</name>
<evidence type="ECO:0000259" key="5">
    <source>
        <dbReference type="SMART" id="SM00644"/>
    </source>
</evidence>
<proteinExistence type="predicted"/>
<evidence type="ECO:0000256" key="4">
    <source>
        <dbReference type="ARBA" id="ARBA00023316"/>
    </source>
</evidence>
<dbReference type="SMART" id="SM00644">
    <property type="entry name" value="Ami_2"/>
    <property type="match status" value="1"/>
</dbReference>
<evidence type="ECO:0000313" key="6">
    <source>
        <dbReference type="EMBL" id="MFC6035012.1"/>
    </source>
</evidence>
<dbReference type="SUPFAM" id="SSF55846">
    <property type="entry name" value="N-acetylmuramoyl-L-alanine amidase-like"/>
    <property type="match status" value="1"/>
</dbReference>
<protein>
    <recommendedName>
        <fullName evidence="2">N-acetylmuramoyl-L-alanine amidase</fullName>
        <ecNumber evidence="2">3.5.1.28</ecNumber>
    </recommendedName>
</protein>
<comment type="caution">
    <text evidence="6">The sequence shown here is derived from an EMBL/GenBank/DDBJ whole genome shotgun (WGS) entry which is preliminary data.</text>
</comment>
<dbReference type="GO" id="GO:0008745">
    <property type="term" value="F:N-acetylmuramoyl-L-alanine amidase activity"/>
    <property type="evidence" value="ECO:0007669"/>
    <property type="project" value="UniProtKB-EC"/>
</dbReference>
<dbReference type="InterPro" id="IPR036505">
    <property type="entry name" value="Amidase/PGRP_sf"/>
</dbReference>
<evidence type="ECO:0000256" key="1">
    <source>
        <dbReference type="ARBA" id="ARBA00001561"/>
    </source>
</evidence>
<dbReference type="Gene3D" id="3.40.80.10">
    <property type="entry name" value="Peptidoglycan recognition protein-like"/>
    <property type="match status" value="1"/>
</dbReference>
<gene>
    <name evidence="6" type="ORF">ACFMB1_05620</name>
</gene>
<dbReference type="InterPro" id="IPR051206">
    <property type="entry name" value="NAMLAA_amidase_2"/>
</dbReference>
<dbReference type="EMBL" id="JBHPON010000001">
    <property type="protein sequence ID" value="MFC6035012.1"/>
    <property type="molecule type" value="Genomic_DNA"/>
</dbReference>
<dbReference type="PANTHER" id="PTHR30417:SF1">
    <property type="entry name" value="N-ACETYLMURAMOYL-L-ALANINE AMIDASE AMID"/>
    <property type="match status" value="1"/>
</dbReference>
<dbReference type="EC" id="3.5.1.28" evidence="2"/>
<reference evidence="6 7" key="1">
    <citation type="submission" date="2024-09" db="EMBL/GenBank/DDBJ databases">
        <authorList>
            <person name="Zhang Z.-H."/>
        </authorList>
    </citation>
    <scope>NUCLEOTIDE SEQUENCE [LARGE SCALE GENOMIC DNA]</scope>
    <source>
        <strain evidence="6 7">HHTR114</strain>
    </source>
</reference>
<dbReference type="Pfam" id="PF01510">
    <property type="entry name" value="Amidase_2"/>
    <property type="match status" value="1"/>
</dbReference>